<sequence length="70" mass="7681">MSLSVELIVEGYVKLNDRDALENILAHRQDLLRQLVAVTGVDPQQAIAQVNEEITIIEAGLATLVPEQQS</sequence>
<comment type="caution">
    <text evidence="1">The sequence shown here is derived from an EMBL/GenBank/DDBJ whole genome shotgun (WGS) entry which is preliminary data.</text>
</comment>
<proteinExistence type="predicted"/>
<evidence type="ECO:0000313" key="1">
    <source>
        <dbReference type="EMBL" id="MBC9983777.1"/>
    </source>
</evidence>
<accession>A0ABR7UJZ5</accession>
<dbReference type="Proteomes" id="UP000639516">
    <property type="component" value="Unassembled WGS sequence"/>
</dbReference>
<protein>
    <recommendedName>
        <fullName evidence="3">DUF892 family protein</fullName>
    </recommendedName>
</protein>
<dbReference type="EMBL" id="JAATTO010000081">
    <property type="protein sequence ID" value="MBC9983777.1"/>
    <property type="molecule type" value="Genomic_DNA"/>
</dbReference>
<name>A0ABR7UJZ5_9BRAD</name>
<organism evidence="1 2">
    <name type="scientific">Bradyrhizobium campsiandrae</name>
    <dbReference type="NCBI Taxonomy" id="1729892"/>
    <lineage>
        <taxon>Bacteria</taxon>
        <taxon>Pseudomonadati</taxon>
        <taxon>Pseudomonadota</taxon>
        <taxon>Alphaproteobacteria</taxon>
        <taxon>Hyphomicrobiales</taxon>
        <taxon>Nitrobacteraceae</taxon>
        <taxon>Bradyrhizobium</taxon>
    </lineage>
</organism>
<gene>
    <name evidence="1" type="ORF">HA482_36940</name>
</gene>
<evidence type="ECO:0000313" key="2">
    <source>
        <dbReference type="Proteomes" id="UP000639516"/>
    </source>
</evidence>
<keyword evidence="2" id="KW-1185">Reference proteome</keyword>
<reference evidence="1 2" key="1">
    <citation type="journal article" date="2020" name="Arch. Microbiol.">
        <title>Bradyrhizobium campsiandrae sp. nov., a nitrogen-fixing bacterial strain isolated from a native leguminous tree from the Amazon adapted to flooded conditions.</title>
        <authorList>
            <person name="Cabral Michel D."/>
            <person name="Martins da Costa E."/>
            <person name="Azarias Guimaraes A."/>
            <person name="Soares de Carvalho T."/>
            <person name="Santos de Castro Caputo P."/>
            <person name="Willems A."/>
            <person name="de Souza Moreira F.M."/>
        </authorList>
    </citation>
    <scope>NUCLEOTIDE SEQUENCE [LARGE SCALE GENOMIC DNA]</scope>
    <source>
        <strain evidence="2">INPA 384B</strain>
    </source>
</reference>
<evidence type="ECO:0008006" key="3">
    <source>
        <dbReference type="Google" id="ProtNLM"/>
    </source>
</evidence>